<dbReference type="GO" id="GO:0031410">
    <property type="term" value="C:cytoplasmic vesicle"/>
    <property type="evidence" value="ECO:0007669"/>
    <property type="project" value="UniProtKB-SubCell"/>
</dbReference>
<name>A0AAD9JTL6_9ANNE</name>
<keyword evidence="11" id="KW-0968">Cytoplasmic vesicle</keyword>
<dbReference type="GO" id="GO:0051131">
    <property type="term" value="P:chaperone-mediated protein complex assembly"/>
    <property type="evidence" value="ECO:0007669"/>
    <property type="project" value="TreeGrafter"/>
</dbReference>
<comment type="subcellular location">
    <subcellularLocation>
        <location evidence="2">Cytoplasmic vesicle</location>
    </subcellularLocation>
    <subcellularLocation>
        <location evidence="1">Endoplasmic reticulum membrane</location>
        <topology evidence="1">Multi-pass membrane protein</topology>
    </subcellularLocation>
    <subcellularLocation>
        <location evidence="3">Peroxisome membrane</location>
        <topology evidence="3">Multi-pass membrane protein</topology>
    </subcellularLocation>
</comment>
<comment type="similarity">
    <text evidence="4">Belongs to the DoxX family.</text>
</comment>
<reference evidence="14" key="1">
    <citation type="journal article" date="2023" name="Mol. Biol. Evol.">
        <title>Third-Generation Sequencing Reveals the Adaptive Role of the Epigenome in Three Deep-Sea Polychaetes.</title>
        <authorList>
            <person name="Perez M."/>
            <person name="Aroh O."/>
            <person name="Sun Y."/>
            <person name="Lan Y."/>
            <person name="Juniper S.K."/>
            <person name="Young C.R."/>
            <person name="Angers B."/>
            <person name="Qian P.Y."/>
        </authorList>
    </citation>
    <scope>NUCLEOTIDE SEQUENCE</scope>
    <source>
        <strain evidence="14">P08H-3</strain>
    </source>
</reference>
<dbReference type="Proteomes" id="UP001208570">
    <property type="component" value="Unassembled WGS sequence"/>
</dbReference>
<sequence length="158" mass="17670">MANAVLTVLSLTIGLFFILVGSLKLSAAVNAEVYKEMRKVFIRHAKVFPLYSLTHWKPNPHMLRRVVGTTEVVCGIVLALIPGPLKQLANVLLFIVMCGAVYGHYALSDGMDKMTPALVFGLLLACRFVVYYQVRAREEHILKQKAEKLVKEAEKKTQ</sequence>
<evidence type="ECO:0000256" key="2">
    <source>
        <dbReference type="ARBA" id="ARBA00004541"/>
    </source>
</evidence>
<evidence type="ECO:0000256" key="13">
    <source>
        <dbReference type="SAM" id="Phobius"/>
    </source>
</evidence>
<keyword evidence="8 13" id="KW-0472">Membrane</keyword>
<dbReference type="GO" id="GO:0005778">
    <property type="term" value="C:peroxisomal membrane"/>
    <property type="evidence" value="ECO:0007669"/>
    <property type="project" value="UniProtKB-SubCell"/>
</dbReference>
<evidence type="ECO:0000256" key="9">
    <source>
        <dbReference type="ARBA" id="ARBA00023140"/>
    </source>
</evidence>
<feature type="transmembrane region" description="Helical" evidence="13">
    <location>
        <begin position="88"/>
        <end position="105"/>
    </location>
</feature>
<dbReference type="InterPro" id="IPR040399">
    <property type="entry name" value="TMEM35A/B"/>
</dbReference>
<gene>
    <name evidence="14" type="ORF">LSH36_164g06024</name>
</gene>
<keyword evidence="7 13" id="KW-1133">Transmembrane helix</keyword>
<dbReference type="PANTHER" id="PTHR13163">
    <property type="entry name" value="SPINAL CORD EXPRESSION PROTEIN 4"/>
    <property type="match status" value="1"/>
</dbReference>
<protein>
    <recommendedName>
        <fullName evidence="12">Novel acetylcholine receptor chaperone</fullName>
    </recommendedName>
</protein>
<keyword evidence="5 13" id="KW-0812">Transmembrane</keyword>
<evidence type="ECO:0000256" key="6">
    <source>
        <dbReference type="ARBA" id="ARBA00022824"/>
    </source>
</evidence>
<evidence type="ECO:0000256" key="7">
    <source>
        <dbReference type="ARBA" id="ARBA00022989"/>
    </source>
</evidence>
<dbReference type="EMBL" id="JAODUP010000164">
    <property type="protein sequence ID" value="KAK2158777.1"/>
    <property type="molecule type" value="Genomic_DNA"/>
</dbReference>
<dbReference type="AlphaFoldDB" id="A0AAD9JTL6"/>
<dbReference type="InterPro" id="IPR032808">
    <property type="entry name" value="DoxX"/>
</dbReference>
<proteinExistence type="inferred from homology"/>
<comment type="caution">
    <text evidence="14">The sequence shown here is derived from an EMBL/GenBank/DDBJ whole genome shotgun (WGS) entry which is preliminary data.</text>
</comment>
<evidence type="ECO:0000256" key="4">
    <source>
        <dbReference type="ARBA" id="ARBA00006679"/>
    </source>
</evidence>
<accession>A0AAD9JTL6</accession>
<feature type="transmembrane region" description="Helical" evidence="13">
    <location>
        <begin position="62"/>
        <end position="81"/>
    </location>
</feature>
<evidence type="ECO:0000256" key="12">
    <source>
        <dbReference type="ARBA" id="ARBA00024424"/>
    </source>
</evidence>
<evidence type="ECO:0000256" key="11">
    <source>
        <dbReference type="ARBA" id="ARBA00023329"/>
    </source>
</evidence>
<evidence type="ECO:0000256" key="3">
    <source>
        <dbReference type="ARBA" id="ARBA00004585"/>
    </source>
</evidence>
<evidence type="ECO:0000256" key="1">
    <source>
        <dbReference type="ARBA" id="ARBA00004477"/>
    </source>
</evidence>
<evidence type="ECO:0000313" key="14">
    <source>
        <dbReference type="EMBL" id="KAK2158777.1"/>
    </source>
</evidence>
<dbReference type="Pfam" id="PF13564">
    <property type="entry name" value="DoxX_2"/>
    <property type="match status" value="1"/>
</dbReference>
<keyword evidence="9" id="KW-0576">Peroxisome</keyword>
<keyword evidence="10" id="KW-0143">Chaperone</keyword>
<organism evidence="14 15">
    <name type="scientific">Paralvinella palmiformis</name>
    <dbReference type="NCBI Taxonomy" id="53620"/>
    <lineage>
        <taxon>Eukaryota</taxon>
        <taxon>Metazoa</taxon>
        <taxon>Spiralia</taxon>
        <taxon>Lophotrochozoa</taxon>
        <taxon>Annelida</taxon>
        <taxon>Polychaeta</taxon>
        <taxon>Sedentaria</taxon>
        <taxon>Canalipalpata</taxon>
        <taxon>Terebellida</taxon>
        <taxon>Terebelliformia</taxon>
        <taxon>Alvinellidae</taxon>
        <taxon>Paralvinella</taxon>
    </lineage>
</organism>
<feature type="transmembrane region" description="Helical" evidence="13">
    <location>
        <begin position="117"/>
        <end position="134"/>
    </location>
</feature>
<evidence type="ECO:0000313" key="15">
    <source>
        <dbReference type="Proteomes" id="UP001208570"/>
    </source>
</evidence>
<dbReference type="GO" id="GO:2000010">
    <property type="term" value="P:positive regulation of protein localization to cell surface"/>
    <property type="evidence" value="ECO:0007669"/>
    <property type="project" value="TreeGrafter"/>
</dbReference>
<dbReference type="GO" id="GO:0005789">
    <property type="term" value="C:endoplasmic reticulum membrane"/>
    <property type="evidence" value="ECO:0007669"/>
    <property type="project" value="UniProtKB-SubCell"/>
</dbReference>
<evidence type="ECO:0000256" key="10">
    <source>
        <dbReference type="ARBA" id="ARBA00023186"/>
    </source>
</evidence>
<keyword evidence="15" id="KW-1185">Reference proteome</keyword>
<evidence type="ECO:0000256" key="8">
    <source>
        <dbReference type="ARBA" id="ARBA00023136"/>
    </source>
</evidence>
<evidence type="ECO:0000256" key="5">
    <source>
        <dbReference type="ARBA" id="ARBA00022692"/>
    </source>
</evidence>
<keyword evidence="6" id="KW-0256">Endoplasmic reticulum</keyword>
<dbReference type="PANTHER" id="PTHR13163:SF0">
    <property type="entry name" value="NOVEL ACETYLCHOLINE RECEPTOR CHAPERONE"/>
    <property type="match status" value="1"/>
</dbReference>